<keyword evidence="8" id="KW-1185">Reference proteome</keyword>
<dbReference type="InterPro" id="IPR004090">
    <property type="entry name" value="Chemotax_Me-accpt_rcpt"/>
</dbReference>
<dbReference type="InterPro" id="IPR051310">
    <property type="entry name" value="MCP_chemotaxis"/>
</dbReference>
<proteinExistence type="inferred from homology"/>
<dbReference type="InterPro" id="IPR013656">
    <property type="entry name" value="PAS_4"/>
</dbReference>
<gene>
    <name evidence="7" type="ORF">DEM27_26055</name>
</gene>
<reference evidence="7 8" key="1">
    <citation type="submission" date="2018-05" db="EMBL/GenBank/DDBJ databases">
        <title>The draft genome of strain NS-104.</title>
        <authorList>
            <person name="Hang P."/>
            <person name="Jiang J."/>
        </authorList>
    </citation>
    <scope>NUCLEOTIDE SEQUENCE [LARGE SCALE GENOMIC DNA]</scope>
    <source>
        <strain evidence="7 8">NS-104</strain>
    </source>
</reference>
<evidence type="ECO:0000259" key="5">
    <source>
        <dbReference type="PROSITE" id="PS50113"/>
    </source>
</evidence>
<dbReference type="PRINTS" id="PR00260">
    <property type="entry name" value="CHEMTRNSDUCR"/>
</dbReference>
<dbReference type="AlphaFoldDB" id="A0A2U2DJD4"/>
<dbReference type="CDD" id="cd00130">
    <property type="entry name" value="PAS"/>
    <property type="match status" value="1"/>
</dbReference>
<dbReference type="SMART" id="SM00283">
    <property type="entry name" value="MA"/>
    <property type="match status" value="1"/>
</dbReference>
<feature type="domain" description="Methyl-accepting transducer" evidence="4">
    <location>
        <begin position="297"/>
        <end position="526"/>
    </location>
</feature>
<dbReference type="InterPro" id="IPR003660">
    <property type="entry name" value="HAMP_dom"/>
</dbReference>
<dbReference type="PANTHER" id="PTHR43531">
    <property type="entry name" value="PROTEIN ICFG"/>
    <property type="match status" value="1"/>
</dbReference>
<dbReference type="GO" id="GO:0006935">
    <property type="term" value="P:chemotaxis"/>
    <property type="evidence" value="ECO:0007669"/>
    <property type="project" value="UniProtKB-KW"/>
</dbReference>
<organism evidence="7 8">
    <name type="scientific">Metarhizobium album</name>
    <dbReference type="NCBI Taxonomy" id="2182425"/>
    <lineage>
        <taxon>Bacteria</taxon>
        <taxon>Pseudomonadati</taxon>
        <taxon>Pseudomonadota</taxon>
        <taxon>Alphaproteobacteria</taxon>
        <taxon>Hyphomicrobiales</taxon>
        <taxon>Rhizobiaceae</taxon>
        <taxon>Metarhizobium</taxon>
    </lineage>
</organism>
<evidence type="ECO:0000259" key="6">
    <source>
        <dbReference type="PROSITE" id="PS50885"/>
    </source>
</evidence>
<dbReference type="InterPro" id="IPR000014">
    <property type="entry name" value="PAS"/>
</dbReference>
<evidence type="ECO:0000313" key="8">
    <source>
        <dbReference type="Proteomes" id="UP000245252"/>
    </source>
</evidence>
<feature type="domain" description="HAMP" evidence="6">
    <location>
        <begin position="240"/>
        <end position="292"/>
    </location>
</feature>
<dbReference type="PROSITE" id="PS50885">
    <property type="entry name" value="HAMP"/>
    <property type="match status" value="1"/>
</dbReference>
<dbReference type="PANTHER" id="PTHR43531:SF11">
    <property type="entry name" value="METHYL-ACCEPTING CHEMOTAXIS PROTEIN 3"/>
    <property type="match status" value="1"/>
</dbReference>
<dbReference type="Proteomes" id="UP000245252">
    <property type="component" value="Unassembled WGS sequence"/>
</dbReference>
<dbReference type="EMBL" id="QFBC01000016">
    <property type="protein sequence ID" value="PWE53414.1"/>
    <property type="molecule type" value="Genomic_DNA"/>
</dbReference>
<dbReference type="Pfam" id="PF08448">
    <property type="entry name" value="PAS_4"/>
    <property type="match status" value="1"/>
</dbReference>
<dbReference type="InterPro" id="IPR004089">
    <property type="entry name" value="MCPsignal_dom"/>
</dbReference>
<keyword evidence="3" id="KW-0807">Transducer</keyword>
<dbReference type="NCBIfam" id="TIGR00229">
    <property type="entry name" value="sensory_box"/>
    <property type="match status" value="1"/>
</dbReference>
<dbReference type="GO" id="GO:0007165">
    <property type="term" value="P:signal transduction"/>
    <property type="evidence" value="ECO:0007669"/>
    <property type="project" value="UniProtKB-KW"/>
</dbReference>
<evidence type="ECO:0000256" key="2">
    <source>
        <dbReference type="ARBA" id="ARBA00029447"/>
    </source>
</evidence>
<dbReference type="CDD" id="cd11386">
    <property type="entry name" value="MCP_signal"/>
    <property type="match status" value="1"/>
</dbReference>
<dbReference type="SUPFAM" id="SSF55785">
    <property type="entry name" value="PYP-like sensor domain (PAS domain)"/>
    <property type="match status" value="2"/>
</dbReference>
<dbReference type="PROSITE" id="PS50111">
    <property type="entry name" value="CHEMOTAXIS_TRANSDUC_2"/>
    <property type="match status" value="1"/>
</dbReference>
<name>A0A2U2DJD4_9HYPH</name>
<dbReference type="InterPro" id="IPR035965">
    <property type="entry name" value="PAS-like_dom_sf"/>
</dbReference>
<dbReference type="Pfam" id="PF13426">
    <property type="entry name" value="PAS_9"/>
    <property type="match status" value="1"/>
</dbReference>
<accession>A0A2U2DJD4</accession>
<dbReference type="SUPFAM" id="SSF58104">
    <property type="entry name" value="Methyl-accepting chemotaxis protein (MCP) signaling domain"/>
    <property type="match status" value="1"/>
</dbReference>
<protein>
    <submittedName>
        <fullName evidence="7">Chemotaxis protein</fullName>
    </submittedName>
</protein>
<dbReference type="OrthoDB" id="9765776at2"/>
<sequence>MVLGIGKSVSSQALALRALFGSALHAEFDSAGKIYYFNQAFALLFGPKGAEAKGRCFDDLFVSSPTPFAQIWSEATVSEMTLRCETETESFVWIRAMLVPITARNECRRMVLVGKVVSRELAVVKEMEAKLATISAVKAVAEFLPDGEILDANSNFLQAYGVEWPDISGKNHKILCDRCQAESQVYQVFWERLRKGETIFDEFERRRPDGQPIYMLGSYHPLTDEAGLIGKIVFYGIDVTGRVQNVRTLAAGMRALAQGDLSNKIETPFFPVLEPLRDDYNTALARLHEAFSLINANALQIADTSSSVRTASKNLAQRTESQSDDLESAVAALRSVTGSLAEQSHRTSEARNLVEQTREDTAASHRILHDTIRAMHSIAKSSKEIAQIIVVIDEISFQTNLLALNAGVEAARAGDAGKGFAVVANEVRQLAQRCASAAREIKQLITSSGGEVAQGVDLIEQSGASLQSILVQIEQIGENVAALDTSSGTQSESLRSVNSAMTSVGAGTQLNRAMARDTSIASQTLATEASTLFELIAQFKVDGRSGDHPASKLRATA</sequence>
<comment type="caution">
    <text evidence="7">The sequence shown here is derived from an EMBL/GenBank/DDBJ whole genome shotgun (WGS) entry which is preliminary data.</text>
</comment>
<feature type="domain" description="PAC" evidence="5">
    <location>
        <begin position="199"/>
        <end position="251"/>
    </location>
</feature>
<dbReference type="GO" id="GO:0016020">
    <property type="term" value="C:membrane"/>
    <property type="evidence" value="ECO:0007669"/>
    <property type="project" value="InterPro"/>
</dbReference>
<keyword evidence="1" id="KW-0145">Chemotaxis</keyword>
<dbReference type="InterPro" id="IPR000700">
    <property type="entry name" value="PAS-assoc_C"/>
</dbReference>
<dbReference type="Gene3D" id="1.10.287.950">
    <property type="entry name" value="Methyl-accepting chemotaxis protein"/>
    <property type="match status" value="1"/>
</dbReference>
<evidence type="ECO:0000259" key="4">
    <source>
        <dbReference type="PROSITE" id="PS50111"/>
    </source>
</evidence>
<comment type="similarity">
    <text evidence="2">Belongs to the methyl-accepting chemotaxis (MCP) protein family.</text>
</comment>
<dbReference type="GO" id="GO:0004888">
    <property type="term" value="F:transmembrane signaling receptor activity"/>
    <property type="evidence" value="ECO:0007669"/>
    <property type="project" value="InterPro"/>
</dbReference>
<dbReference type="Pfam" id="PF00015">
    <property type="entry name" value="MCPsignal"/>
    <property type="match status" value="1"/>
</dbReference>
<dbReference type="RefSeq" id="WP_109461164.1">
    <property type="nucleotide sequence ID" value="NZ_QFBC01000016.1"/>
</dbReference>
<evidence type="ECO:0000313" key="7">
    <source>
        <dbReference type="EMBL" id="PWE53414.1"/>
    </source>
</evidence>
<evidence type="ECO:0000256" key="1">
    <source>
        <dbReference type="ARBA" id="ARBA00022500"/>
    </source>
</evidence>
<evidence type="ECO:0000256" key="3">
    <source>
        <dbReference type="PROSITE-ProRule" id="PRU00284"/>
    </source>
</evidence>
<dbReference type="PROSITE" id="PS50113">
    <property type="entry name" value="PAC"/>
    <property type="match status" value="1"/>
</dbReference>
<dbReference type="Gene3D" id="3.30.450.20">
    <property type="entry name" value="PAS domain"/>
    <property type="match status" value="2"/>
</dbReference>